<dbReference type="Proteomes" id="UP000249619">
    <property type="component" value="Unassembled WGS sequence"/>
</dbReference>
<dbReference type="EMBL" id="QGDH01000081">
    <property type="protein sequence ID" value="RAR08910.1"/>
    <property type="molecule type" value="Genomic_DNA"/>
</dbReference>
<feature type="region of interest" description="Disordered" evidence="1">
    <location>
        <begin position="390"/>
        <end position="409"/>
    </location>
</feature>
<dbReference type="PANTHER" id="PTHR47784">
    <property type="entry name" value="STEROL UPTAKE CONTROL PROTEIN 2"/>
    <property type="match status" value="1"/>
</dbReference>
<evidence type="ECO:0000256" key="1">
    <source>
        <dbReference type="SAM" id="MobiDB-lite"/>
    </source>
</evidence>
<dbReference type="InterPro" id="IPR053157">
    <property type="entry name" value="Sterol_Uptake_Regulator"/>
</dbReference>
<keyword evidence="3" id="KW-1185">Reference proteome</keyword>
<dbReference type="PANTHER" id="PTHR47784:SF5">
    <property type="entry name" value="STEROL UPTAKE CONTROL PROTEIN 2"/>
    <property type="match status" value="1"/>
</dbReference>
<dbReference type="AlphaFoldDB" id="A0A364N0N7"/>
<evidence type="ECO:0000313" key="3">
    <source>
        <dbReference type="Proteomes" id="UP000249619"/>
    </source>
</evidence>
<proteinExistence type="predicted"/>
<comment type="caution">
    <text evidence="2">The sequence shown here is derived from an EMBL/GenBank/DDBJ whole genome shotgun (WGS) entry which is preliminary data.</text>
</comment>
<evidence type="ECO:0000313" key="2">
    <source>
        <dbReference type="EMBL" id="RAR08910.1"/>
    </source>
</evidence>
<accession>A0A364N0N7</accession>
<name>A0A364N0N7_STELY</name>
<dbReference type="InterPro" id="IPR021858">
    <property type="entry name" value="Fun_TF"/>
</dbReference>
<gene>
    <name evidence="2" type="ORF">DDE83_005747</name>
</gene>
<reference evidence="3" key="1">
    <citation type="submission" date="2018-05" db="EMBL/GenBank/DDBJ databases">
        <title>Draft genome sequence of Stemphylium lycopersici strain CIDEFI 213.</title>
        <authorList>
            <person name="Medina R."/>
            <person name="Franco M.E.E."/>
            <person name="Lucentini C.G."/>
            <person name="Saparrat M.C.N."/>
            <person name="Balatti P.A."/>
        </authorList>
    </citation>
    <scope>NUCLEOTIDE SEQUENCE [LARGE SCALE GENOMIC DNA]</scope>
    <source>
        <strain evidence="3">CIDEFI 213</strain>
    </source>
</reference>
<sequence>MAGPLGQNRVKTHVFAQVEEPAIPPHSKDLLDTCIHDALLGHYSSSIRSQYGNVLKHFTTHTIPSFAPGAASQSAWRKTLPDLACKHSFVTNAMLAAGFLHLSHLATTKEIRNSYQNTAAIQMNAGMAQYRLEVQHVTTENSEALFAFSTILTIFVLSTAATECALNLEIMRTEDYNRTHRVELMSNAVHTICRVFRSMRGVLVILIPCWDHLRSGPLQVIVQREWWPAAIPVTEEEISNDKKLLRLEKMWSRPGRAYDYSFDHLRIALKSLRETFALTSRLECLALTSAEDEVRYFDWTSVIHWPVQLTPDFLSLLEQQHVEAWVLIAHFAMLPPKAKGILWLDGLSMNIVTTAALVIGEENWNWIAWPVQAIGVDLKLLRNSVITPPHTSSAPKAGLPLPAVQQHIT</sequence>
<protein>
    <submittedName>
        <fullName evidence="2">C6 transcription factor</fullName>
    </submittedName>
</protein>
<dbReference type="Pfam" id="PF11951">
    <property type="entry name" value="Fungal_trans_2"/>
    <property type="match status" value="1"/>
</dbReference>
<dbReference type="GO" id="GO:0001228">
    <property type="term" value="F:DNA-binding transcription activator activity, RNA polymerase II-specific"/>
    <property type="evidence" value="ECO:0007669"/>
    <property type="project" value="TreeGrafter"/>
</dbReference>
<organism evidence="2 3">
    <name type="scientific">Stemphylium lycopersici</name>
    <name type="common">Tomato gray leaf spot disease fungus</name>
    <name type="synonym">Thyrospora lycopersici</name>
    <dbReference type="NCBI Taxonomy" id="183478"/>
    <lineage>
        <taxon>Eukaryota</taxon>
        <taxon>Fungi</taxon>
        <taxon>Dikarya</taxon>
        <taxon>Ascomycota</taxon>
        <taxon>Pezizomycotina</taxon>
        <taxon>Dothideomycetes</taxon>
        <taxon>Pleosporomycetidae</taxon>
        <taxon>Pleosporales</taxon>
        <taxon>Pleosporineae</taxon>
        <taxon>Pleosporaceae</taxon>
        <taxon>Stemphylium</taxon>
    </lineage>
</organism>